<protein>
    <submittedName>
        <fullName evidence="1">Uncharacterized protein</fullName>
    </submittedName>
</protein>
<dbReference type="GO" id="GO:0008270">
    <property type="term" value="F:zinc ion binding"/>
    <property type="evidence" value="ECO:0007669"/>
    <property type="project" value="TreeGrafter"/>
</dbReference>
<comment type="caution">
    <text evidence="1">The sequence shown here is derived from an EMBL/GenBank/DDBJ whole genome shotgun (WGS) entry which is preliminary data.</text>
</comment>
<organism evidence="1 2">
    <name type="scientific">Reticulomyxa filosa</name>
    <dbReference type="NCBI Taxonomy" id="46433"/>
    <lineage>
        <taxon>Eukaryota</taxon>
        <taxon>Sar</taxon>
        <taxon>Rhizaria</taxon>
        <taxon>Retaria</taxon>
        <taxon>Foraminifera</taxon>
        <taxon>Monothalamids</taxon>
        <taxon>Reticulomyxidae</taxon>
        <taxon>Reticulomyxa</taxon>
    </lineage>
</organism>
<dbReference type="GO" id="GO:0042277">
    <property type="term" value="F:peptide binding"/>
    <property type="evidence" value="ECO:0007669"/>
    <property type="project" value="TreeGrafter"/>
</dbReference>
<dbReference type="InterPro" id="IPR050344">
    <property type="entry name" value="Peptidase_M1_aminopeptidases"/>
</dbReference>
<dbReference type="InterPro" id="IPR042097">
    <property type="entry name" value="Aminopeptidase_N-like_N_sf"/>
</dbReference>
<evidence type="ECO:0000313" key="2">
    <source>
        <dbReference type="Proteomes" id="UP000023152"/>
    </source>
</evidence>
<dbReference type="Gene3D" id="2.60.40.1730">
    <property type="entry name" value="tricorn interacting facor f3 domain"/>
    <property type="match status" value="2"/>
</dbReference>
<accession>X6LCU2</accession>
<dbReference type="PANTHER" id="PTHR11533:SF174">
    <property type="entry name" value="PUROMYCIN-SENSITIVE AMINOPEPTIDASE-RELATED"/>
    <property type="match status" value="1"/>
</dbReference>
<dbReference type="GO" id="GO:0043171">
    <property type="term" value="P:peptide catabolic process"/>
    <property type="evidence" value="ECO:0007669"/>
    <property type="project" value="TreeGrafter"/>
</dbReference>
<sequence length="210" mass="24425">MNAFFFKEKEKEVLPKNVIPTHYFLSITFDLIKHYRFFGRVEIDLLVKKDSDFITLNTVNLSLLKIQVRNGTEVLDIKIGDKQQARIPLPKKLPAKITHQLYCDPAYFDITQFEGTDARKALTCCDEPMVETKSFDSVKTVVFDKSPIISTYLLAWFVGEFESVESKTSRNIMVRVWTQIEKKNSTCKCLDFYEKLIFFDGVIKKIDIII</sequence>
<proteinExistence type="predicted"/>
<dbReference type="GO" id="GO:0070006">
    <property type="term" value="F:metalloaminopeptidase activity"/>
    <property type="evidence" value="ECO:0007669"/>
    <property type="project" value="TreeGrafter"/>
</dbReference>
<keyword evidence="2" id="KW-1185">Reference proteome</keyword>
<dbReference type="PANTHER" id="PTHR11533">
    <property type="entry name" value="PROTEASE M1 ZINC METALLOPROTEASE"/>
    <property type="match status" value="1"/>
</dbReference>
<dbReference type="Proteomes" id="UP000023152">
    <property type="component" value="Unassembled WGS sequence"/>
</dbReference>
<dbReference type="SUPFAM" id="SSF63737">
    <property type="entry name" value="Leukotriene A4 hydrolase N-terminal domain"/>
    <property type="match status" value="1"/>
</dbReference>
<dbReference type="GO" id="GO:0006508">
    <property type="term" value="P:proteolysis"/>
    <property type="evidence" value="ECO:0007669"/>
    <property type="project" value="TreeGrafter"/>
</dbReference>
<evidence type="ECO:0000313" key="1">
    <source>
        <dbReference type="EMBL" id="ETN99832.1"/>
    </source>
</evidence>
<dbReference type="GO" id="GO:0005615">
    <property type="term" value="C:extracellular space"/>
    <property type="evidence" value="ECO:0007669"/>
    <property type="project" value="TreeGrafter"/>
</dbReference>
<dbReference type="GO" id="GO:0016020">
    <property type="term" value="C:membrane"/>
    <property type="evidence" value="ECO:0007669"/>
    <property type="project" value="TreeGrafter"/>
</dbReference>
<gene>
    <name evidence="1" type="ORF">RFI_37635</name>
</gene>
<dbReference type="EMBL" id="ASPP01042775">
    <property type="protein sequence ID" value="ETN99832.1"/>
    <property type="molecule type" value="Genomic_DNA"/>
</dbReference>
<name>X6LCU2_RETFI</name>
<dbReference type="AlphaFoldDB" id="X6LCU2"/>
<reference evidence="1 2" key="1">
    <citation type="journal article" date="2013" name="Curr. Biol.">
        <title>The Genome of the Foraminiferan Reticulomyxa filosa.</title>
        <authorList>
            <person name="Glockner G."/>
            <person name="Hulsmann N."/>
            <person name="Schleicher M."/>
            <person name="Noegel A.A."/>
            <person name="Eichinger L."/>
            <person name="Gallinger C."/>
            <person name="Pawlowski J."/>
            <person name="Sierra R."/>
            <person name="Euteneuer U."/>
            <person name="Pillet L."/>
            <person name="Moustafa A."/>
            <person name="Platzer M."/>
            <person name="Groth M."/>
            <person name="Szafranski K."/>
            <person name="Schliwa M."/>
        </authorList>
    </citation>
    <scope>NUCLEOTIDE SEQUENCE [LARGE SCALE GENOMIC DNA]</scope>
</reference>
<dbReference type="GO" id="GO:0005737">
    <property type="term" value="C:cytoplasm"/>
    <property type="evidence" value="ECO:0007669"/>
    <property type="project" value="TreeGrafter"/>
</dbReference>